<dbReference type="PROSITE" id="PS50994">
    <property type="entry name" value="INTEGRASE"/>
    <property type="match status" value="1"/>
</dbReference>
<comment type="caution">
    <text evidence="2">The sequence shown here is derived from an EMBL/GenBank/DDBJ whole genome shotgun (WGS) entry which is preliminary data.</text>
</comment>
<dbReference type="InterPro" id="IPR036397">
    <property type="entry name" value="RNaseH_sf"/>
</dbReference>
<dbReference type="InterPro" id="IPR001584">
    <property type="entry name" value="Integrase_cat-core"/>
</dbReference>
<evidence type="ECO:0000259" key="1">
    <source>
        <dbReference type="PROSITE" id="PS50994"/>
    </source>
</evidence>
<dbReference type="GO" id="GO:0015074">
    <property type="term" value="P:DNA integration"/>
    <property type="evidence" value="ECO:0007669"/>
    <property type="project" value="InterPro"/>
</dbReference>
<accession>A0A8J4E170</accession>
<dbReference type="AlphaFoldDB" id="A0A8J4E170"/>
<dbReference type="EMBL" id="BOPG01000033">
    <property type="protein sequence ID" value="GIJ57699.1"/>
    <property type="molecule type" value="Genomic_DNA"/>
</dbReference>
<dbReference type="Gene3D" id="3.30.420.10">
    <property type="entry name" value="Ribonuclease H-like superfamily/Ribonuclease H"/>
    <property type="match status" value="1"/>
</dbReference>
<dbReference type="Proteomes" id="UP000612585">
    <property type="component" value="Unassembled WGS sequence"/>
</dbReference>
<gene>
    <name evidence="2" type="ORF">Vau01_052150</name>
</gene>
<organism evidence="2 3">
    <name type="scientific">Virgisporangium aurantiacum</name>
    <dbReference type="NCBI Taxonomy" id="175570"/>
    <lineage>
        <taxon>Bacteria</taxon>
        <taxon>Bacillati</taxon>
        <taxon>Actinomycetota</taxon>
        <taxon>Actinomycetes</taxon>
        <taxon>Micromonosporales</taxon>
        <taxon>Micromonosporaceae</taxon>
        <taxon>Virgisporangium</taxon>
    </lineage>
</organism>
<evidence type="ECO:0000313" key="3">
    <source>
        <dbReference type="Proteomes" id="UP000612585"/>
    </source>
</evidence>
<dbReference type="Pfam" id="PF13683">
    <property type="entry name" value="rve_3"/>
    <property type="match status" value="1"/>
</dbReference>
<proteinExistence type="predicted"/>
<keyword evidence="3" id="KW-1185">Reference proteome</keyword>
<protein>
    <submittedName>
        <fullName evidence="2">Integrase</fullName>
    </submittedName>
</protein>
<dbReference type="SUPFAM" id="SSF53098">
    <property type="entry name" value="Ribonuclease H-like"/>
    <property type="match status" value="1"/>
</dbReference>
<dbReference type="InterPro" id="IPR012337">
    <property type="entry name" value="RNaseH-like_sf"/>
</dbReference>
<feature type="domain" description="Integrase catalytic" evidence="1">
    <location>
        <begin position="20"/>
        <end position="180"/>
    </location>
</feature>
<name>A0A8J4E170_9ACTN</name>
<sequence length="180" mass="20727">MSASSVRRILRRHRLDPAPRRGGPSWTQFLRAQAGGLLATDFFTVETVGLTRLYVLFVVEIERRTVHLAGITAHPTGAWVTQQARNLLMDLDDRVHRFRFLIRDRDTKFTAAFDAVFAAAGMEVVKIPPRAPKANAYAERWARTVRHECLDWTLIWNKQQLHRVLTDYLEHYTGHGHTGR</sequence>
<evidence type="ECO:0000313" key="2">
    <source>
        <dbReference type="EMBL" id="GIJ57699.1"/>
    </source>
</evidence>
<dbReference type="GO" id="GO:0003676">
    <property type="term" value="F:nucleic acid binding"/>
    <property type="evidence" value="ECO:0007669"/>
    <property type="project" value="InterPro"/>
</dbReference>
<reference evidence="2" key="1">
    <citation type="submission" date="2021-01" db="EMBL/GenBank/DDBJ databases">
        <title>Whole genome shotgun sequence of Virgisporangium aurantiacum NBRC 16421.</title>
        <authorList>
            <person name="Komaki H."/>
            <person name="Tamura T."/>
        </authorList>
    </citation>
    <scope>NUCLEOTIDE SEQUENCE</scope>
    <source>
        <strain evidence="2">NBRC 16421</strain>
    </source>
</reference>